<dbReference type="STRING" id="8022.A0A060Z0P3"/>
<organism evidence="1 2">
    <name type="scientific">Oncorhynchus mykiss</name>
    <name type="common">Rainbow trout</name>
    <name type="synonym">Salmo gairdneri</name>
    <dbReference type="NCBI Taxonomy" id="8022"/>
    <lineage>
        <taxon>Eukaryota</taxon>
        <taxon>Metazoa</taxon>
        <taxon>Chordata</taxon>
        <taxon>Craniata</taxon>
        <taxon>Vertebrata</taxon>
        <taxon>Euteleostomi</taxon>
        <taxon>Actinopterygii</taxon>
        <taxon>Neopterygii</taxon>
        <taxon>Teleostei</taxon>
        <taxon>Protacanthopterygii</taxon>
        <taxon>Salmoniformes</taxon>
        <taxon>Salmonidae</taxon>
        <taxon>Salmoninae</taxon>
        <taxon>Oncorhynchus</taxon>
    </lineage>
</organism>
<name>A0A060Z0P3_ONCMY</name>
<dbReference type="SUPFAM" id="SSF103025">
    <property type="entry name" value="Folate-binding domain"/>
    <property type="match status" value="1"/>
</dbReference>
<evidence type="ECO:0000313" key="1">
    <source>
        <dbReference type="EMBL" id="CDQ97427.1"/>
    </source>
</evidence>
<dbReference type="Gene3D" id="3.30.70.1400">
    <property type="entry name" value="Aminomethyltransferase beta-barrel domains"/>
    <property type="match status" value="1"/>
</dbReference>
<proteinExistence type="predicted"/>
<dbReference type="EMBL" id="FR930755">
    <property type="protein sequence ID" value="CDQ97427.1"/>
    <property type="molecule type" value="Genomic_DNA"/>
</dbReference>
<protein>
    <submittedName>
        <fullName evidence="1">Uncharacterized protein</fullName>
    </submittedName>
</protein>
<sequence length="98" mass="11084">MNFDTNPLEAGLDYFINLNKPAEFIGKTALQEIKAKGLKRKLSTGPSGSTARWLATLHQGPTATPPRGVWHLPICQWSCVLWGRGWRWRCWGGHTLPW</sequence>
<dbReference type="Proteomes" id="UP000193380">
    <property type="component" value="Unassembled WGS sequence"/>
</dbReference>
<gene>
    <name evidence="1" type="ORF">GSONMT00042541001</name>
</gene>
<accession>A0A060Z0P3</accession>
<evidence type="ECO:0000313" key="2">
    <source>
        <dbReference type="Proteomes" id="UP000193380"/>
    </source>
</evidence>
<reference evidence="1" key="1">
    <citation type="journal article" date="2014" name="Nat. Commun.">
        <title>The rainbow trout genome provides novel insights into evolution after whole-genome duplication in vertebrates.</title>
        <authorList>
            <person name="Berthelot C."/>
            <person name="Brunet F."/>
            <person name="Chalopin D."/>
            <person name="Juanchich A."/>
            <person name="Bernard M."/>
            <person name="Noel B."/>
            <person name="Bento P."/>
            <person name="Da Silva C."/>
            <person name="Labadie K."/>
            <person name="Alberti A."/>
            <person name="Aury J.M."/>
            <person name="Louis A."/>
            <person name="Dehais P."/>
            <person name="Bardou P."/>
            <person name="Montfort J."/>
            <person name="Klopp C."/>
            <person name="Cabau C."/>
            <person name="Gaspin C."/>
            <person name="Thorgaard G.H."/>
            <person name="Boussaha M."/>
            <person name="Quillet E."/>
            <person name="Guyomard R."/>
            <person name="Galiana D."/>
            <person name="Bobe J."/>
            <person name="Volff J.N."/>
            <person name="Genet C."/>
            <person name="Wincker P."/>
            <person name="Jaillon O."/>
            <person name="Roest Crollius H."/>
            <person name="Guiguen Y."/>
        </authorList>
    </citation>
    <scope>NUCLEOTIDE SEQUENCE [LARGE SCALE GENOMIC DNA]</scope>
</reference>
<dbReference type="AlphaFoldDB" id="A0A060Z0P3"/>
<reference evidence="1" key="2">
    <citation type="submission" date="2014-03" db="EMBL/GenBank/DDBJ databases">
        <authorList>
            <person name="Genoscope - CEA"/>
        </authorList>
    </citation>
    <scope>NUCLEOTIDE SEQUENCE</scope>
</reference>
<dbReference type="PaxDb" id="8022-A0A060Z0P3"/>